<evidence type="ECO:0000256" key="3">
    <source>
        <dbReference type="ARBA" id="ARBA00022801"/>
    </source>
</evidence>
<dbReference type="InterPro" id="IPR018228">
    <property type="entry name" value="DNase_TatD-rel_CS"/>
</dbReference>
<dbReference type="SUPFAM" id="SSF51556">
    <property type="entry name" value="Metallo-dependent hydrolases"/>
    <property type="match status" value="1"/>
</dbReference>
<feature type="binding site" evidence="4">
    <location>
        <position position="98"/>
    </location>
    <ligand>
        <name>a divalent metal cation</name>
        <dbReference type="ChEBI" id="CHEBI:60240"/>
        <label>1</label>
    </ligand>
</feature>
<keyword evidence="6" id="KW-1185">Reference proteome</keyword>
<comment type="similarity">
    <text evidence="1">Belongs to the metallo-dependent hydrolases superfamily. TatD-type hydrolase family.</text>
</comment>
<evidence type="ECO:0000256" key="1">
    <source>
        <dbReference type="ARBA" id="ARBA00009275"/>
    </source>
</evidence>
<sequence length="261" mass="28882">MPGMDVQIIDSHCHLDATEFDGDREGALRRAREAGVVAQVLPAVDADSWPVLRNLCQTHADLHPAYGLHPLFLDRHRVEHLDDLRNWLLKERAVAVGECGLDFWVEGLDRAAQMRFFVAQLELARDFDLPVILHARKALDEVTAALRRIGGLRGVVHSFSGSREQAEALWKLGFHVGIGGPVTYPRANRLRGIVAEMPIEWLLLETDSPDQPLHGHQGRRNEPARLVDVLATVAALRGESSADVADATTANANRLFGLRCP</sequence>
<dbReference type="PIRSF" id="PIRSF005902">
    <property type="entry name" value="DNase_TatD"/>
    <property type="match status" value="1"/>
</dbReference>
<dbReference type="AlphaFoldDB" id="A0A4R3LRE2"/>
<accession>A0A4R3LRE2</accession>
<evidence type="ECO:0000256" key="4">
    <source>
        <dbReference type="PIRSR" id="PIRSR005902-1"/>
    </source>
</evidence>
<feature type="binding site" evidence="4">
    <location>
        <position position="134"/>
    </location>
    <ligand>
        <name>a divalent metal cation</name>
        <dbReference type="ChEBI" id="CHEBI:60240"/>
        <label>2</label>
    </ligand>
</feature>
<dbReference type="CDD" id="cd01310">
    <property type="entry name" value="TatD_DNAse"/>
    <property type="match status" value="1"/>
</dbReference>
<feature type="binding site" evidence="4">
    <location>
        <position position="207"/>
    </location>
    <ligand>
        <name>a divalent metal cation</name>
        <dbReference type="ChEBI" id="CHEBI:60240"/>
        <label>1</label>
    </ligand>
</feature>
<organism evidence="5 6">
    <name type="scientific">Pseudofulvimonas gallinarii</name>
    <dbReference type="NCBI Taxonomy" id="634155"/>
    <lineage>
        <taxon>Bacteria</taxon>
        <taxon>Pseudomonadati</taxon>
        <taxon>Pseudomonadota</taxon>
        <taxon>Gammaproteobacteria</taxon>
        <taxon>Lysobacterales</taxon>
        <taxon>Rhodanobacteraceae</taxon>
        <taxon>Pseudofulvimonas</taxon>
    </lineage>
</organism>
<dbReference type="PROSITE" id="PS01090">
    <property type="entry name" value="TATD_2"/>
    <property type="match status" value="1"/>
</dbReference>
<dbReference type="PANTHER" id="PTHR46124:SF3">
    <property type="entry name" value="HYDROLASE"/>
    <property type="match status" value="1"/>
</dbReference>
<dbReference type="InterPro" id="IPR032466">
    <property type="entry name" value="Metal_Hydrolase"/>
</dbReference>
<dbReference type="PROSITE" id="PS01137">
    <property type="entry name" value="TATD_1"/>
    <property type="match status" value="1"/>
</dbReference>
<reference evidence="5 6" key="1">
    <citation type="submission" date="2019-03" db="EMBL/GenBank/DDBJ databases">
        <title>Genomic Encyclopedia of Type Strains, Phase IV (KMG-IV): sequencing the most valuable type-strain genomes for metagenomic binning, comparative biology and taxonomic classification.</title>
        <authorList>
            <person name="Goeker M."/>
        </authorList>
    </citation>
    <scope>NUCLEOTIDE SEQUENCE [LARGE SCALE GENOMIC DNA]</scope>
    <source>
        <strain evidence="5 6">DSM 21944</strain>
    </source>
</reference>
<feature type="binding site" evidence="4">
    <location>
        <position position="157"/>
    </location>
    <ligand>
        <name>a divalent metal cation</name>
        <dbReference type="ChEBI" id="CHEBI:60240"/>
        <label>2</label>
    </ligand>
</feature>
<feature type="binding site" evidence="4">
    <location>
        <position position="14"/>
    </location>
    <ligand>
        <name>a divalent metal cation</name>
        <dbReference type="ChEBI" id="CHEBI:60240"/>
        <label>1</label>
    </ligand>
</feature>
<proteinExistence type="inferred from homology"/>
<evidence type="ECO:0000313" key="5">
    <source>
        <dbReference type="EMBL" id="TCT00697.1"/>
    </source>
</evidence>
<dbReference type="InterPro" id="IPR001130">
    <property type="entry name" value="TatD-like"/>
</dbReference>
<dbReference type="EMBL" id="SMAF01000002">
    <property type="protein sequence ID" value="TCT00697.1"/>
    <property type="molecule type" value="Genomic_DNA"/>
</dbReference>
<dbReference type="Gene3D" id="3.20.20.140">
    <property type="entry name" value="Metal-dependent hydrolases"/>
    <property type="match status" value="1"/>
</dbReference>
<dbReference type="GO" id="GO:0046872">
    <property type="term" value="F:metal ion binding"/>
    <property type="evidence" value="ECO:0007669"/>
    <property type="project" value="UniProtKB-KW"/>
</dbReference>
<gene>
    <name evidence="5" type="ORF">EDC25_10261</name>
</gene>
<dbReference type="PANTHER" id="PTHR46124">
    <property type="entry name" value="D-AMINOACYL-TRNA DEACYLASE"/>
    <property type="match status" value="1"/>
</dbReference>
<name>A0A4R3LRE2_9GAMM</name>
<dbReference type="FunFam" id="3.20.20.140:FF:000005">
    <property type="entry name" value="TatD family hydrolase"/>
    <property type="match status" value="1"/>
</dbReference>
<protein>
    <submittedName>
        <fullName evidence="5">TatD DNase family protein</fullName>
    </submittedName>
</protein>
<dbReference type="Proteomes" id="UP000294599">
    <property type="component" value="Unassembled WGS sequence"/>
</dbReference>
<dbReference type="Pfam" id="PF01026">
    <property type="entry name" value="TatD_DNase"/>
    <property type="match status" value="1"/>
</dbReference>
<evidence type="ECO:0000256" key="2">
    <source>
        <dbReference type="ARBA" id="ARBA00022723"/>
    </source>
</evidence>
<evidence type="ECO:0000313" key="6">
    <source>
        <dbReference type="Proteomes" id="UP000294599"/>
    </source>
</evidence>
<comment type="caution">
    <text evidence="5">The sequence shown here is derived from an EMBL/GenBank/DDBJ whole genome shotgun (WGS) entry which is preliminary data.</text>
</comment>
<keyword evidence="2 4" id="KW-0479">Metal-binding</keyword>
<dbReference type="GO" id="GO:0005829">
    <property type="term" value="C:cytosol"/>
    <property type="evidence" value="ECO:0007669"/>
    <property type="project" value="TreeGrafter"/>
</dbReference>
<feature type="binding site" evidence="4">
    <location>
        <position position="12"/>
    </location>
    <ligand>
        <name>a divalent metal cation</name>
        <dbReference type="ChEBI" id="CHEBI:60240"/>
        <label>1</label>
    </ligand>
</feature>
<dbReference type="GO" id="GO:0016788">
    <property type="term" value="F:hydrolase activity, acting on ester bonds"/>
    <property type="evidence" value="ECO:0007669"/>
    <property type="project" value="InterPro"/>
</dbReference>
<keyword evidence="3" id="KW-0378">Hydrolase</keyword>